<dbReference type="Proteomes" id="UP001321473">
    <property type="component" value="Unassembled WGS sequence"/>
</dbReference>
<keyword evidence="3" id="KW-1133">Transmembrane helix</keyword>
<dbReference type="InterPro" id="IPR042089">
    <property type="entry name" value="Peptidase_M13_dom_2"/>
</dbReference>
<dbReference type="InterPro" id="IPR000718">
    <property type="entry name" value="Peptidase_M13"/>
</dbReference>
<feature type="transmembrane region" description="Helical" evidence="3">
    <location>
        <begin position="416"/>
        <end position="437"/>
    </location>
</feature>
<evidence type="ECO:0000313" key="5">
    <source>
        <dbReference type="EMBL" id="KAK8762000.1"/>
    </source>
</evidence>
<gene>
    <name evidence="5" type="ORF">V5799_026732</name>
</gene>
<keyword evidence="3" id="KW-0812">Transmembrane</keyword>
<dbReference type="PROSITE" id="PS51885">
    <property type="entry name" value="NEPRILYSIN"/>
    <property type="match status" value="1"/>
</dbReference>
<evidence type="ECO:0000256" key="3">
    <source>
        <dbReference type="SAM" id="Phobius"/>
    </source>
</evidence>
<feature type="region of interest" description="Disordered" evidence="2">
    <location>
        <begin position="220"/>
        <end position="241"/>
    </location>
</feature>
<feature type="domain" description="Peptidase M13 N-terminal" evidence="4">
    <location>
        <begin position="501"/>
        <end position="870"/>
    </location>
</feature>
<evidence type="ECO:0000259" key="4">
    <source>
        <dbReference type="Pfam" id="PF05649"/>
    </source>
</evidence>
<accession>A0AAQ4DHR0</accession>
<evidence type="ECO:0000256" key="1">
    <source>
        <dbReference type="ARBA" id="ARBA00007357"/>
    </source>
</evidence>
<dbReference type="GO" id="GO:0004222">
    <property type="term" value="F:metalloendopeptidase activity"/>
    <property type="evidence" value="ECO:0007669"/>
    <property type="project" value="InterPro"/>
</dbReference>
<feature type="region of interest" description="Disordered" evidence="2">
    <location>
        <begin position="71"/>
        <end position="97"/>
    </location>
</feature>
<comment type="caution">
    <text evidence="5">The sequence shown here is derived from an EMBL/GenBank/DDBJ whole genome shotgun (WGS) entry which is preliminary data.</text>
</comment>
<dbReference type="InterPro" id="IPR008753">
    <property type="entry name" value="Peptidase_M13_N"/>
</dbReference>
<protein>
    <recommendedName>
        <fullName evidence="4">Peptidase M13 N-terminal domain-containing protein</fullName>
    </recommendedName>
</protein>
<dbReference type="InterPro" id="IPR024079">
    <property type="entry name" value="MetalloPept_cat_dom_sf"/>
</dbReference>
<feature type="region of interest" description="Disordered" evidence="2">
    <location>
        <begin position="353"/>
        <end position="373"/>
    </location>
</feature>
<comment type="similarity">
    <text evidence="1">Belongs to the peptidase M13 family.</text>
</comment>
<dbReference type="Gene3D" id="3.40.390.10">
    <property type="entry name" value="Collagenase (Catalytic Domain)"/>
    <property type="match status" value="1"/>
</dbReference>
<dbReference type="Gene3D" id="1.10.1380.10">
    <property type="entry name" value="Neutral endopeptidase , domain2"/>
    <property type="match status" value="1"/>
</dbReference>
<sequence length="1119" mass="123667">MGDNINASQEKKADSSKGSISALTHEDVQGGTSCTVSPFCDLVSKQCRQRAEHCDLGEILGAESPDCRVQRFSWDSDGDEEAGYSARATSSPSDRTESVDLRLANPLEIFSVTASGHVLGQHIQDAWIELSDHSTSSAPLDHDKLSLVLVPQERGKSEHAVIASSLKRDSRLFSPKCDDQASRDDTAQIFFEYESTAPVLSPPALDSNSLEVALPDKKMFRTPGTEKQGNRAFGDYSENSLRTGHPLRKALQQLSPLMGECDAHLPSVSTYICHDMRKGGLWKNLRPLSGGSRIPPEVTQNKRALSADLLMQRTKGVKSSKLDVLQRSSPAASCNRDGKHVLKVLKASGLSGCRATPENSKTPAQALAGSHPDDLADHDFPFESVKKTSSATPLSEPPAVEQQQPFGRIILMRKKAVIYTAILVVLALTLGVSASYLHNKFVNAHSTQFPAARASKSLLLAGNGSFVGPDAIKEDYDTCSTTACRLDGAYLKGLLSWDLDPCDNFYRFVCSRWKGGGGVVKGITAAAASDELSHQLEQSVHVLIQRSSSPEDFAPLKALFYECMNTRQLDLDDWNPMLELLWLVSLEGFPFSSTPRNSTSLWKIAAKVLKMTGAEALLSMRAVAHPTKGDTGILSVGVPTMLAPKGSDQAHATQFYNSTAFACITALKKQRNPTVYSLEVAAFASRLEMLVYTFTVLAGLPSGRIKPIKTQPELSAFLVQVFLNSDSSLYSGSHTELHIQSPAFFEALITLVRNTEQYIVMNYLGVRLMIEVAAFAPSSGRPLVHTLVHHLYGRPRPLLPRWRLCIRAAEKALPDLFLHAGKLAFKTHYALDMVQRLLEALRHQLLHSLSKLAILDRDSGARAQALLNSTRFRLFRPAWLSNHEKLEGYMSALPRVVRGQSLRSFYTLHSHSFTESLRRDEADRWQGSAFDHDCTFDGNVVYVPVLLFNFTLFSYDADQSLQLPNSGVRIVRCLLQLLLNSVNSGGSVSPVASRVWWPDMSSSLLAVAQLCLQQYGVRQLGPLELLQHTAALKPAMDLFQEQRRIDVRFETFQTYSVFHLFFVYYALALCEDNSADNTVASFLTNVPLWNNRLFQETFRCPVGSNMNPSRKCIVWRETH</sequence>
<evidence type="ECO:0000313" key="6">
    <source>
        <dbReference type="Proteomes" id="UP001321473"/>
    </source>
</evidence>
<dbReference type="Pfam" id="PF05649">
    <property type="entry name" value="Peptidase_M13_N"/>
    <property type="match status" value="1"/>
</dbReference>
<keyword evidence="3" id="KW-0472">Membrane</keyword>
<feature type="region of interest" description="Disordered" evidence="2">
    <location>
        <begin position="1"/>
        <end position="20"/>
    </location>
</feature>
<organism evidence="5 6">
    <name type="scientific">Amblyomma americanum</name>
    <name type="common">Lone star tick</name>
    <dbReference type="NCBI Taxonomy" id="6943"/>
    <lineage>
        <taxon>Eukaryota</taxon>
        <taxon>Metazoa</taxon>
        <taxon>Ecdysozoa</taxon>
        <taxon>Arthropoda</taxon>
        <taxon>Chelicerata</taxon>
        <taxon>Arachnida</taxon>
        <taxon>Acari</taxon>
        <taxon>Parasitiformes</taxon>
        <taxon>Ixodida</taxon>
        <taxon>Ixodoidea</taxon>
        <taxon>Ixodidae</taxon>
        <taxon>Amblyomminae</taxon>
        <taxon>Amblyomma</taxon>
    </lineage>
</organism>
<reference evidence="5 6" key="1">
    <citation type="journal article" date="2023" name="Arcadia Sci">
        <title>De novo assembly of a long-read Amblyomma americanum tick genome.</title>
        <authorList>
            <person name="Chou S."/>
            <person name="Poskanzer K.E."/>
            <person name="Rollins M."/>
            <person name="Thuy-Boun P.S."/>
        </authorList>
    </citation>
    <scope>NUCLEOTIDE SEQUENCE [LARGE SCALE GENOMIC DNA]</scope>
    <source>
        <strain evidence="5">F_SG_1</strain>
        <tissue evidence="5">Salivary glands</tissue>
    </source>
</reference>
<dbReference type="PANTHER" id="PTHR11733:SF241">
    <property type="entry name" value="GH26575P-RELATED"/>
    <property type="match status" value="1"/>
</dbReference>
<dbReference type="GO" id="GO:0005886">
    <property type="term" value="C:plasma membrane"/>
    <property type="evidence" value="ECO:0007669"/>
    <property type="project" value="TreeGrafter"/>
</dbReference>
<dbReference type="AlphaFoldDB" id="A0AAQ4DHR0"/>
<dbReference type="EMBL" id="JARKHS020030570">
    <property type="protein sequence ID" value="KAK8762000.1"/>
    <property type="molecule type" value="Genomic_DNA"/>
</dbReference>
<dbReference type="PANTHER" id="PTHR11733">
    <property type="entry name" value="ZINC METALLOPROTEASE FAMILY M13 NEPRILYSIN-RELATED"/>
    <property type="match status" value="1"/>
</dbReference>
<name>A0AAQ4DHR0_AMBAM</name>
<keyword evidence="6" id="KW-1185">Reference proteome</keyword>
<dbReference type="SUPFAM" id="SSF55486">
    <property type="entry name" value="Metalloproteases ('zincins'), catalytic domain"/>
    <property type="match status" value="1"/>
</dbReference>
<proteinExistence type="inferred from homology"/>
<dbReference type="GO" id="GO:0016485">
    <property type="term" value="P:protein processing"/>
    <property type="evidence" value="ECO:0007669"/>
    <property type="project" value="TreeGrafter"/>
</dbReference>
<evidence type="ECO:0000256" key="2">
    <source>
        <dbReference type="SAM" id="MobiDB-lite"/>
    </source>
</evidence>